<dbReference type="Gene3D" id="1.20.900.10">
    <property type="entry name" value="Dbl homology (DH) domain"/>
    <property type="match status" value="1"/>
</dbReference>
<sequence>MPVSIIPDPNDPYFIPSVPMYRDFRKEIDLNDSICDRFFEEQQSPKAEQPVEQPVPKVQAKQRPVSRRSLSQVREQTPTIVQPTMRFGNTSRRSVITKGTSSEGMPVSIGPVTRSTFSSAKASDVSHAVRSTVPEVQAKQRPVSRRSLSQVPEQTATIVQPPMRTSRRSVFTKGTSSEGMPVSSGTVTCSTVSASKAPDVSHAVRSTVPEVQAKQRPVSRRSLSQVPEQTATIVQPPMRFGNTSRRTVISKGTSNEGMTVSSGPVTRSTVSAAKASGVSHAVRGICVVRNMPTHNKKQQTKDKHVEMQKRVKDCSPIADEGLVVAKKKNNSRSALEALETSNTSGPSGEMQGDGTPKKNERRFMVCHEILDTEQNYLAILNVIIDTFKKPLKAMMESEGERDLLNANELNTLFRKIEPLIHVHENILQKLRKQISDWGNTNLVGKIWAESAPDLEKYYPPYINSYDEMLAVLENCMATRPKFIVFLKNAEAKKECQKNSIKDLLIRPVQRIPSVLLLLQELQKRTERGNPDHPWVKGAVDRLRAVLNKTNESRRRTENYQHFMEVCQDIEGLPAHVITSDREFVQSIDVVVLNAGGTLQKYKGKTIGLFLFNDFVEVAKCRIYSSDLSRSSNNLNSSFTGNSSSGSSGGTLPRQLSLSTLRRGASWKKDRHRYKHIELYRFANFRSLEMEREQGVFILRIRDQKADEMCFFCPTNGYTFDIAFDFFENLIQRIKTTSTRDIVMEEITEQQIREQRENRPEEVDGILKALSIAAEFSSTGTIHRRRSQLRRSVSQLHLRISRIPSFKRSTILGNINE</sequence>
<evidence type="ECO:0000313" key="4">
    <source>
        <dbReference type="Proteomes" id="UP001620645"/>
    </source>
</evidence>
<proteinExistence type="predicted"/>
<dbReference type="Pfam" id="PF00621">
    <property type="entry name" value="RhoGEF"/>
    <property type="match status" value="1"/>
</dbReference>
<dbReference type="SUPFAM" id="SSF48065">
    <property type="entry name" value="DBL homology domain (DH-domain)"/>
    <property type="match status" value="1"/>
</dbReference>
<dbReference type="CDD" id="cd00160">
    <property type="entry name" value="RhoGEF"/>
    <property type="match status" value="1"/>
</dbReference>
<feature type="region of interest" description="Disordered" evidence="1">
    <location>
        <begin position="331"/>
        <end position="357"/>
    </location>
</feature>
<dbReference type="InterPro" id="IPR035899">
    <property type="entry name" value="DBL_dom_sf"/>
</dbReference>
<comment type="caution">
    <text evidence="3">The sequence shown here is derived from an EMBL/GenBank/DDBJ whole genome shotgun (WGS) entry which is preliminary data.</text>
</comment>
<dbReference type="SMART" id="SM00325">
    <property type="entry name" value="RhoGEF"/>
    <property type="match status" value="1"/>
</dbReference>
<feature type="domain" description="DH" evidence="2">
    <location>
        <begin position="361"/>
        <end position="552"/>
    </location>
</feature>
<feature type="region of interest" description="Disordered" evidence="1">
    <location>
        <begin position="41"/>
        <end position="75"/>
    </location>
</feature>
<dbReference type="Proteomes" id="UP001620645">
    <property type="component" value="Unassembled WGS sequence"/>
</dbReference>
<dbReference type="PANTHER" id="PTHR16777:SF2">
    <property type="entry name" value="PROTEIN ECT2"/>
    <property type="match status" value="1"/>
</dbReference>
<organism evidence="3 4">
    <name type="scientific">Heterodera schachtii</name>
    <name type="common">Sugarbeet cyst nematode worm</name>
    <name type="synonym">Tylenchus schachtii</name>
    <dbReference type="NCBI Taxonomy" id="97005"/>
    <lineage>
        <taxon>Eukaryota</taxon>
        <taxon>Metazoa</taxon>
        <taxon>Ecdysozoa</taxon>
        <taxon>Nematoda</taxon>
        <taxon>Chromadorea</taxon>
        <taxon>Rhabditida</taxon>
        <taxon>Tylenchina</taxon>
        <taxon>Tylenchomorpha</taxon>
        <taxon>Tylenchoidea</taxon>
        <taxon>Heteroderidae</taxon>
        <taxon>Heteroderinae</taxon>
        <taxon>Heterodera</taxon>
    </lineage>
</organism>
<dbReference type="EMBL" id="JBICCN010000054">
    <property type="protein sequence ID" value="KAL3097401.1"/>
    <property type="molecule type" value="Genomic_DNA"/>
</dbReference>
<dbReference type="InterPro" id="IPR000219">
    <property type="entry name" value="DH_dom"/>
</dbReference>
<protein>
    <recommendedName>
        <fullName evidence="2">DH domain-containing protein</fullName>
    </recommendedName>
</protein>
<feature type="region of interest" description="Disordered" evidence="1">
    <location>
        <begin position="200"/>
        <end position="228"/>
    </location>
</feature>
<dbReference type="PANTHER" id="PTHR16777">
    <property type="entry name" value="PROTEIN ECT2"/>
    <property type="match status" value="1"/>
</dbReference>
<keyword evidence="4" id="KW-1185">Reference proteome</keyword>
<reference evidence="3 4" key="1">
    <citation type="submission" date="2024-10" db="EMBL/GenBank/DDBJ databases">
        <authorList>
            <person name="Kim D."/>
        </authorList>
    </citation>
    <scope>NUCLEOTIDE SEQUENCE [LARGE SCALE GENOMIC DNA]</scope>
    <source>
        <strain evidence="3">Taebaek</strain>
    </source>
</reference>
<feature type="region of interest" description="Disordered" evidence="1">
    <location>
        <begin position="131"/>
        <end position="155"/>
    </location>
</feature>
<dbReference type="Pfam" id="PF21242">
    <property type="entry name" value="ECT2_PH"/>
    <property type="match status" value="1"/>
</dbReference>
<dbReference type="AlphaFoldDB" id="A0ABD2K3C6"/>
<dbReference type="InterPro" id="IPR026817">
    <property type="entry name" value="Ect2"/>
</dbReference>
<name>A0ABD2K3C6_HETSC</name>
<gene>
    <name evidence="3" type="ORF">niasHS_003849</name>
</gene>
<feature type="compositionally biased region" description="Polar residues" evidence="1">
    <location>
        <begin position="146"/>
        <end position="155"/>
    </location>
</feature>
<evidence type="ECO:0000256" key="1">
    <source>
        <dbReference type="SAM" id="MobiDB-lite"/>
    </source>
</evidence>
<dbReference type="InterPro" id="IPR049395">
    <property type="entry name" value="ECT2_PH"/>
</dbReference>
<evidence type="ECO:0000313" key="3">
    <source>
        <dbReference type="EMBL" id="KAL3097401.1"/>
    </source>
</evidence>
<dbReference type="PROSITE" id="PS50010">
    <property type="entry name" value="DH_2"/>
    <property type="match status" value="1"/>
</dbReference>
<evidence type="ECO:0000259" key="2">
    <source>
        <dbReference type="PROSITE" id="PS50010"/>
    </source>
</evidence>
<accession>A0ABD2K3C6</accession>